<name>A0A8R7P4L5_TRIUA</name>
<reference evidence="2" key="2">
    <citation type="submission" date="2018-03" db="EMBL/GenBank/DDBJ databases">
        <title>The Triticum urartu genome reveals the dynamic nature of wheat genome evolution.</title>
        <authorList>
            <person name="Ling H."/>
            <person name="Ma B."/>
            <person name="Shi X."/>
            <person name="Liu H."/>
            <person name="Dong L."/>
            <person name="Sun H."/>
            <person name="Cao Y."/>
            <person name="Gao Q."/>
            <person name="Zheng S."/>
            <person name="Li Y."/>
            <person name="Yu Y."/>
            <person name="Du H."/>
            <person name="Qi M."/>
            <person name="Li Y."/>
            <person name="Yu H."/>
            <person name="Cui Y."/>
            <person name="Wang N."/>
            <person name="Chen C."/>
            <person name="Wu H."/>
            <person name="Zhao Y."/>
            <person name="Zhang J."/>
            <person name="Li Y."/>
            <person name="Zhou W."/>
            <person name="Zhang B."/>
            <person name="Hu W."/>
            <person name="Eijk M."/>
            <person name="Tang J."/>
            <person name="Witsenboer H."/>
            <person name="Zhao S."/>
            <person name="Li Z."/>
            <person name="Zhang A."/>
            <person name="Wang D."/>
            <person name="Liang C."/>
        </authorList>
    </citation>
    <scope>NUCLEOTIDE SEQUENCE [LARGE SCALE GENOMIC DNA]</scope>
    <source>
        <strain evidence="2">cv. G1812</strain>
    </source>
</reference>
<feature type="compositionally biased region" description="Acidic residues" evidence="1">
    <location>
        <begin position="53"/>
        <end position="62"/>
    </location>
</feature>
<reference evidence="3" key="1">
    <citation type="journal article" date="2013" name="Nature">
        <title>Draft genome of the wheat A-genome progenitor Triticum urartu.</title>
        <authorList>
            <person name="Ling H.Q."/>
            <person name="Zhao S."/>
            <person name="Liu D."/>
            <person name="Wang J."/>
            <person name="Sun H."/>
            <person name="Zhang C."/>
            <person name="Fan H."/>
            <person name="Li D."/>
            <person name="Dong L."/>
            <person name="Tao Y."/>
            <person name="Gao C."/>
            <person name="Wu H."/>
            <person name="Li Y."/>
            <person name="Cui Y."/>
            <person name="Guo X."/>
            <person name="Zheng S."/>
            <person name="Wang B."/>
            <person name="Yu K."/>
            <person name="Liang Q."/>
            <person name="Yang W."/>
            <person name="Lou X."/>
            <person name="Chen J."/>
            <person name="Feng M."/>
            <person name="Jian J."/>
            <person name="Zhang X."/>
            <person name="Luo G."/>
            <person name="Jiang Y."/>
            <person name="Liu J."/>
            <person name="Wang Z."/>
            <person name="Sha Y."/>
            <person name="Zhang B."/>
            <person name="Wu H."/>
            <person name="Tang D."/>
            <person name="Shen Q."/>
            <person name="Xue P."/>
            <person name="Zou S."/>
            <person name="Wang X."/>
            <person name="Liu X."/>
            <person name="Wang F."/>
            <person name="Yang Y."/>
            <person name="An X."/>
            <person name="Dong Z."/>
            <person name="Zhang K."/>
            <person name="Zhang X."/>
            <person name="Luo M.C."/>
            <person name="Dvorak J."/>
            <person name="Tong Y."/>
            <person name="Wang J."/>
            <person name="Yang H."/>
            <person name="Li Z."/>
            <person name="Wang D."/>
            <person name="Zhang A."/>
            <person name="Wang J."/>
        </authorList>
    </citation>
    <scope>NUCLEOTIDE SEQUENCE</scope>
    <source>
        <strain evidence="3">cv. G1812</strain>
    </source>
</reference>
<evidence type="ECO:0000313" key="2">
    <source>
        <dbReference type="EnsemblPlants" id="TuG1812G0100000907.01.T02"/>
    </source>
</evidence>
<sequence length="560" mass="62141">MGPVGYNNVREHKAQTVSLPKILDVVVFDLRCARCISAVVLDGGVGLDHGGDEGDERDDLDDDGPRQREVVPLHVGPHDVQRVAAPLPQLLQQHAEVARHQQLAAGRRLARDAHRPEEPRHGLLGLVARAAVLLHHLRRRQHPRVLRRLHHLRHEAHVRRHVHRRLHRRRRRLLERHQIQQQRRRAELDPELGEVEPVLVLRQLHRERHGPQHRRDAGHRLAPAAGARLLELHTHALQVARRRHVFLPVARAPLLVLGEDRVQQRHEQQQRDAAQQPCRLLCRLYHRAVLDGAGRRLPPCPRRGDHRVEQVQDVGDPLGRRQLLAHVAALLAGEVVQHELHEQHRRGVPGGLELRQLGAGDEINEYEEGHLVLGEDEVDGELRGAEGRGVQRRLLVARGDVDEVLDDEAAVEHHHLDELIGGNLGDVLPDVHRPGLLLAGGDDADVPLDDGEVLRRVGVAAGDEAVEVRHLEPLGGAEAPVLAAVERADGDEPRRVVLGVVVAEVEGDAGQPVAGRHGPVLLLRRHALLLLHQGARQIFDVHRDVPAAATTATATGAGHA</sequence>
<proteinExistence type="predicted"/>
<accession>A0A8R7P4L5</accession>
<dbReference type="Gramene" id="TuG1812G0100000907.01.T02">
    <property type="protein sequence ID" value="TuG1812G0100000907.01.T02"/>
    <property type="gene ID" value="TuG1812G0100000907.01"/>
</dbReference>
<reference evidence="2" key="3">
    <citation type="submission" date="2022-06" db="UniProtKB">
        <authorList>
            <consortium name="EnsemblPlants"/>
        </authorList>
    </citation>
    <scope>IDENTIFICATION</scope>
</reference>
<organism evidence="2 3">
    <name type="scientific">Triticum urartu</name>
    <name type="common">Red wild einkorn</name>
    <name type="synonym">Crithodium urartu</name>
    <dbReference type="NCBI Taxonomy" id="4572"/>
    <lineage>
        <taxon>Eukaryota</taxon>
        <taxon>Viridiplantae</taxon>
        <taxon>Streptophyta</taxon>
        <taxon>Embryophyta</taxon>
        <taxon>Tracheophyta</taxon>
        <taxon>Spermatophyta</taxon>
        <taxon>Magnoliopsida</taxon>
        <taxon>Liliopsida</taxon>
        <taxon>Poales</taxon>
        <taxon>Poaceae</taxon>
        <taxon>BOP clade</taxon>
        <taxon>Pooideae</taxon>
        <taxon>Triticodae</taxon>
        <taxon>Triticeae</taxon>
        <taxon>Triticinae</taxon>
        <taxon>Triticum</taxon>
    </lineage>
</organism>
<dbReference type="Proteomes" id="UP000015106">
    <property type="component" value="Chromosome 1"/>
</dbReference>
<evidence type="ECO:0000313" key="3">
    <source>
        <dbReference type="Proteomes" id="UP000015106"/>
    </source>
</evidence>
<dbReference type="AlphaFoldDB" id="A0A8R7P4L5"/>
<evidence type="ECO:0000256" key="1">
    <source>
        <dbReference type="SAM" id="MobiDB-lite"/>
    </source>
</evidence>
<dbReference type="EnsemblPlants" id="TuG1812G0100000907.01.T02">
    <property type="protein sequence ID" value="TuG1812G0100000907.01.T02"/>
    <property type="gene ID" value="TuG1812G0100000907.01"/>
</dbReference>
<keyword evidence="3" id="KW-1185">Reference proteome</keyword>
<feature type="region of interest" description="Disordered" evidence="1">
    <location>
        <begin position="47"/>
        <end position="66"/>
    </location>
</feature>
<protein>
    <submittedName>
        <fullName evidence="2">Uncharacterized protein</fullName>
    </submittedName>
</protein>